<dbReference type="Gene3D" id="2.60.120.200">
    <property type="match status" value="1"/>
</dbReference>
<dbReference type="InterPro" id="IPR005532">
    <property type="entry name" value="SUMF_dom"/>
</dbReference>
<dbReference type="Gene3D" id="2.60.40.10">
    <property type="entry name" value="Immunoglobulins"/>
    <property type="match status" value="1"/>
</dbReference>
<dbReference type="Proteomes" id="UP000188273">
    <property type="component" value="Chromosome"/>
</dbReference>
<dbReference type="Pfam" id="PF13088">
    <property type="entry name" value="BNR_2"/>
    <property type="match status" value="1"/>
</dbReference>
<dbReference type="GO" id="GO:0120147">
    <property type="term" value="F:formylglycine-generating oxidase activity"/>
    <property type="evidence" value="ECO:0007669"/>
    <property type="project" value="TreeGrafter"/>
</dbReference>
<feature type="chain" id="PRO_5010206402" evidence="1">
    <location>
        <begin position="26"/>
        <end position="1022"/>
    </location>
</feature>
<evidence type="ECO:0000313" key="4">
    <source>
        <dbReference type="EMBL" id="AQQ09686.1"/>
    </source>
</evidence>
<dbReference type="InterPro" id="IPR051043">
    <property type="entry name" value="Sulfatase_Mod_Factor_Kinase"/>
</dbReference>
<accession>A0A1Q2HR13</accession>
<dbReference type="InterPro" id="IPR013320">
    <property type="entry name" value="ConA-like_dom_sf"/>
</dbReference>
<evidence type="ECO:0000259" key="3">
    <source>
        <dbReference type="Pfam" id="PF13088"/>
    </source>
</evidence>
<dbReference type="SUPFAM" id="SSF56436">
    <property type="entry name" value="C-type lectin-like"/>
    <property type="match status" value="1"/>
</dbReference>
<feature type="domain" description="Sialidase" evidence="3">
    <location>
        <begin position="345"/>
        <end position="635"/>
    </location>
</feature>
<dbReference type="STRING" id="1940790.L21SP3_01496"/>
<dbReference type="EMBL" id="CP019633">
    <property type="protein sequence ID" value="AQQ09686.1"/>
    <property type="molecule type" value="Genomic_DNA"/>
</dbReference>
<proteinExistence type="predicted"/>
<dbReference type="Gene3D" id="2.120.10.10">
    <property type="match status" value="1"/>
</dbReference>
<dbReference type="OrthoDB" id="9812426at2"/>
<feature type="domain" description="Sulfatase-modifying factor enzyme-like" evidence="2">
    <location>
        <begin position="35"/>
        <end position="274"/>
    </location>
</feature>
<dbReference type="SUPFAM" id="SSF49899">
    <property type="entry name" value="Concanavalin A-like lectins/glucanases"/>
    <property type="match status" value="1"/>
</dbReference>
<evidence type="ECO:0000259" key="2">
    <source>
        <dbReference type="Pfam" id="PF03781"/>
    </source>
</evidence>
<organism evidence="4 5">
    <name type="scientific">Sedimentisphaera cyanobacteriorum</name>
    <dbReference type="NCBI Taxonomy" id="1940790"/>
    <lineage>
        <taxon>Bacteria</taxon>
        <taxon>Pseudomonadati</taxon>
        <taxon>Planctomycetota</taxon>
        <taxon>Phycisphaerae</taxon>
        <taxon>Sedimentisphaerales</taxon>
        <taxon>Sedimentisphaeraceae</taxon>
        <taxon>Sedimentisphaera</taxon>
    </lineage>
</organism>
<keyword evidence="5" id="KW-1185">Reference proteome</keyword>
<dbReference type="KEGG" id="pbu:L21SP3_01496"/>
<name>A0A1Q2HR13_9BACT</name>
<gene>
    <name evidence="4" type="primary">pkn1_4</name>
    <name evidence="4" type="ORF">L21SP3_01496</name>
</gene>
<dbReference type="InterPro" id="IPR042095">
    <property type="entry name" value="SUMF_sf"/>
</dbReference>
<dbReference type="GO" id="GO:0004674">
    <property type="term" value="F:protein serine/threonine kinase activity"/>
    <property type="evidence" value="ECO:0007669"/>
    <property type="project" value="UniProtKB-EC"/>
</dbReference>
<dbReference type="InterPro" id="IPR013783">
    <property type="entry name" value="Ig-like_fold"/>
</dbReference>
<dbReference type="SUPFAM" id="SSF50939">
    <property type="entry name" value="Sialidases"/>
    <property type="match status" value="1"/>
</dbReference>
<dbReference type="Pfam" id="PF03781">
    <property type="entry name" value="FGE-sulfatase"/>
    <property type="match status" value="1"/>
</dbReference>
<dbReference type="AlphaFoldDB" id="A0A1Q2HR13"/>
<keyword evidence="4" id="KW-0418">Kinase</keyword>
<dbReference type="InterPro" id="IPR018247">
    <property type="entry name" value="EF_Hand_1_Ca_BS"/>
</dbReference>
<dbReference type="RefSeq" id="WP_077540261.1">
    <property type="nucleotide sequence ID" value="NZ_CP019633.1"/>
</dbReference>
<keyword evidence="4" id="KW-0808">Transferase</keyword>
<dbReference type="InterPro" id="IPR036278">
    <property type="entry name" value="Sialidase_sf"/>
</dbReference>
<feature type="signal peptide" evidence="1">
    <location>
        <begin position="1"/>
        <end position="25"/>
    </location>
</feature>
<evidence type="ECO:0000313" key="5">
    <source>
        <dbReference type="Proteomes" id="UP000188273"/>
    </source>
</evidence>
<dbReference type="PROSITE" id="PS00018">
    <property type="entry name" value="EF_HAND_1"/>
    <property type="match status" value="1"/>
</dbReference>
<protein>
    <submittedName>
        <fullName evidence="4">Serine/threonine-protein kinase pkn1</fullName>
        <ecNumber evidence="4">2.7.11.1</ecNumber>
    </submittedName>
</protein>
<dbReference type="Pfam" id="PF13385">
    <property type="entry name" value="Laminin_G_3"/>
    <property type="match status" value="1"/>
</dbReference>
<dbReference type="PANTHER" id="PTHR23150">
    <property type="entry name" value="SULFATASE MODIFYING FACTOR 1, 2"/>
    <property type="match status" value="1"/>
</dbReference>
<dbReference type="EC" id="2.7.11.1" evidence="4"/>
<sequence precursor="true">MYKHLLYWFLINMFCWAALPSKAHSSDFTNSLGMEMFRIEAGKFEMGGSEGETLIPSDQWDEKPVHQVTVTQPFYMASTEVTNAQYEQFDPEHSTFRGLRGVSSEDNDAVVYVSWNEAEAFCEWLSQKEGKNYRLPTEAEWEYACRAGTSTAYWTGSELPEAHHRNQWVERQGNHKDSDLRKLKGKVEVSLQVGTMPPNPWGLHEMHGNVEEWVSDWYGQYSNHSCLDPVGPADGMFKVTRGGSHNTALKYLRSANRSATLPEDKHWLIGFRVVQAPMPDTDPAQSVLPEMSDPSADQQNAQWSESTELPFFSGPIPFVQPDSEHPLMSELPHHHCPTITWAPNGDLIAAWFNTISEIGREMVIVSSRLRYNNGEWADKWDTARLFFAPADRNTTGSSLLNDGLGRIYFFNAIGDSGHHRDQSMMMSFSEDSGKTWSSPKIISDLKNRHKYTPMDSAFVENGGQRIVLSVDYAPIGHSANEAGSGVFISQDRGKSWLDKISNKSRPKVAHGSTDGLVAGFHINTVRLTDGRLLAMARGQGRFDINGHITKSYSNDEGETWTYQESCFPDISYGRRLVLMRLNKGPIMLVSFTDPTDGMEFLDSNGDSFTGYGMFAALSYDEGSTWPTQKLITPGKGTYDGKAHTGTFNATATQAEPKGYLAATQTPDDTIHLISSGLHYQYNLEWLETPADPPPVPNNSSENNSISPLLKWNKINNANSYRVYLGDSTETMQHLQTTADLEYQVASPLKAKNSYFWRVDALDEQGDLIQTGDVWKFTTGGLFGYWKLDEESGTTVKNAIEGGPDGTIVAPNNDYSRESGVIGKAVKFSPIDQTGDNGPRIELQDIGSHADIYTNTSTVAMWLYLDGHQQDPTGLFINRGTGTGFWMAGSNRHLRYMWDRGNYGSDITLPLNKWVYLAWVVEPNKASFYLFEDGEVRSWVNSQSHGLNAFSGPTRIGAEVLQRERFLSGMIDDVRIYNRPLSVSELQEFYQWEPLQSDLNKNGVVDGNDLMLFFAEWMYSSIE</sequence>
<dbReference type="InterPro" id="IPR016187">
    <property type="entry name" value="CTDL_fold"/>
</dbReference>
<dbReference type="InterPro" id="IPR011040">
    <property type="entry name" value="Sialidase"/>
</dbReference>
<keyword evidence="1" id="KW-0732">Signal</keyword>
<dbReference type="PANTHER" id="PTHR23150:SF19">
    <property type="entry name" value="FORMYLGLYCINE-GENERATING ENZYME"/>
    <property type="match status" value="1"/>
</dbReference>
<evidence type="ECO:0000256" key="1">
    <source>
        <dbReference type="SAM" id="SignalP"/>
    </source>
</evidence>
<reference evidence="5" key="1">
    <citation type="submission" date="2017-02" db="EMBL/GenBank/DDBJ databases">
        <title>Comparative genomics and description of representatives of a novel lineage of planctomycetes thriving in anoxic sediments.</title>
        <authorList>
            <person name="Spring S."/>
            <person name="Bunk B."/>
            <person name="Sproer C."/>
            <person name="Klenk H.-P."/>
        </authorList>
    </citation>
    <scope>NUCLEOTIDE SEQUENCE [LARGE SCALE GENOMIC DNA]</scope>
    <source>
        <strain evidence="5">L21-RPul-D3</strain>
    </source>
</reference>
<dbReference type="CDD" id="cd15482">
    <property type="entry name" value="Sialidase_non-viral"/>
    <property type="match status" value="1"/>
</dbReference>
<dbReference type="Gene3D" id="3.90.1580.10">
    <property type="entry name" value="paralog of FGE (formylglycine-generating enzyme)"/>
    <property type="match status" value="1"/>
</dbReference>